<dbReference type="PANTHER" id="PTHR35596:SF1">
    <property type="entry name" value="MICROBIAL-TYPE PARG CATALYTIC DOMAIN-CONTAINING PROTEIN"/>
    <property type="match status" value="1"/>
</dbReference>
<accession>A0ABR4L887</accession>
<dbReference type="SUPFAM" id="SSF52949">
    <property type="entry name" value="Macro domain-like"/>
    <property type="match status" value="1"/>
</dbReference>
<dbReference type="PANTHER" id="PTHR35596">
    <property type="entry name" value="DUF2263 DOMAIN-CONTAINING PROTEIN"/>
    <property type="match status" value="1"/>
</dbReference>
<comment type="caution">
    <text evidence="2">The sequence shown here is derived from an EMBL/GenBank/DDBJ whole genome shotgun (WGS) entry which is preliminary data.</text>
</comment>
<dbReference type="Proteomes" id="UP001610432">
    <property type="component" value="Unassembled WGS sequence"/>
</dbReference>
<protein>
    <recommendedName>
        <fullName evidence="1">Microbial-type PARG catalytic domain-containing protein</fullName>
    </recommendedName>
</protein>
<feature type="domain" description="Microbial-type PARG catalytic" evidence="1">
    <location>
        <begin position="58"/>
        <end position="149"/>
    </location>
</feature>
<organism evidence="2 3">
    <name type="scientific">Aspergillus lucknowensis</name>
    <dbReference type="NCBI Taxonomy" id="176173"/>
    <lineage>
        <taxon>Eukaryota</taxon>
        <taxon>Fungi</taxon>
        <taxon>Dikarya</taxon>
        <taxon>Ascomycota</taxon>
        <taxon>Pezizomycotina</taxon>
        <taxon>Eurotiomycetes</taxon>
        <taxon>Eurotiomycetidae</taxon>
        <taxon>Eurotiales</taxon>
        <taxon>Aspergillaceae</taxon>
        <taxon>Aspergillus</taxon>
        <taxon>Aspergillus subgen. Nidulantes</taxon>
    </lineage>
</organism>
<dbReference type="GeneID" id="98142542"/>
<sequence length="284" mass="31984">MPTNAGASSNRKQTLKDVAQETVEAIPQILTLTGAPDTGYICLPDRYTPLSSRFFPDLRAQVQVINGDSFDVAVNLHNAQTTNNGHTKPVCVLNLASESTRGGGFLSGAMAQEEALCYRSTLYKTLKKQFYPLRMREAIYSPVVVIFRENYNNNYRMMDLIQPQLLPIVSVVSVAAIRRPKLDDRTNPSTYADPEDRQWMKEKMRVTLRVCVHNKHRDLVLGALGCGAFGNPPHEVADCWVEVLEEQEFRGWFSNIVFAVMSGRSLQGYDNFQVFHSKLHGLRV</sequence>
<dbReference type="Pfam" id="PF10021">
    <property type="entry name" value="PARG_cat_microb"/>
    <property type="match status" value="1"/>
</dbReference>
<dbReference type="Gene3D" id="3.40.220.10">
    <property type="entry name" value="Leucine Aminopeptidase, subunit E, domain 1"/>
    <property type="match status" value="1"/>
</dbReference>
<keyword evidence="3" id="KW-1185">Reference proteome</keyword>
<name>A0ABR4L887_9EURO</name>
<dbReference type="InterPro" id="IPR012664">
    <property type="entry name" value="CHP02452"/>
</dbReference>
<evidence type="ECO:0000313" key="2">
    <source>
        <dbReference type="EMBL" id="KAL2860737.1"/>
    </source>
</evidence>
<evidence type="ECO:0000313" key="3">
    <source>
        <dbReference type="Proteomes" id="UP001610432"/>
    </source>
</evidence>
<dbReference type="InterPro" id="IPR019261">
    <property type="entry name" value="PARG_cat_microbial"/>
</dbReference>
<dbReference type="NCBIfam" id="TIGR02452">
    <property type="entry name" value="TIGR02452 family protein"/>
    <property type="match status" value="1"/>
</dbReference>
<gene>
    <name evidence="2" type="ORF">BJX67DRAFT_329083</name>
</gene>
<proteinExistence type="predicted"/>
<evidence type="ECO:0000259" key="1">
    <source>
        <dbReference type="Pfam" id="PF10021"/>
    </source>
</evidence>
<dbReference type="EMBL" id="JBFXLQ010000087">
    <property type="protein sequence ID" value="KAL2860737.1"/>
    <property type="molecule type" value="Genomic_DNA"/>
</dbReference>
<dbReference type="InterPro" id="IPR043472">
    <property type="entry name" value="Macro_dom-like"/>
</dbReference>
<reference evidence="2 3" key="1">
    <citation type="submission" date="2024-07" db="EMBL/GenBank/DDBJ databases">
        <title>Section-level genome sequencing and comparative genomics of Aspergillus sections Usti and Cavernicolus.</title>
        <authorList>
            <consortium name="Lawrence Berkeley National Laboratory"/>
            <person name="Nybo J.L."/>
            <person name="Vesth T.C."/>
            <person name="Theobald S."/>
            <person name="Frisvad J.C."/>
            <person name="Larsen T.O."/>
            <person name="Kjaerboelling I."/>
            <person name="Rothschild-Mancinelli K."/>
            <person name="Lyhne E.K."/>
            <person name="Kogle M.E."/>
            <person name="Barry K."/>
            <person name="Clum A."/>
            <person name="Na H."/>
            <person name="Ledsgaard L."/>
            <person name="Lin J."/>
            <person name="Lipzen A."/>
            <person name="Kuo A."/>
            <person name="Riley R."/>
            <person name="Mondo S."/>
            <person name="Labutti K."/>
            <person name="Haridas S."/>
            <person name="Pangalinan J."/>
            <person name="Salamov A.A."/>
            <person name="Simmons B.A."/>
            <person name="Magnuson J.K."/>
            <person name="Chen J."/>
            <person name="Drula E."/>
            <person name="Henrissat B."/>
            <person name="Wiebenga A."/>
            <person name="Lubbers R.J."/>
            <person name="Gomes A.C."/>
            <person name="Macurrencykelacurrency M.R."/>
            <person name="Stajich J."/>
            <person name="Grigoriev I.V."/>
            <person name="Mortensen U.H."/>
            <person name="De Vries R.P."/>
            <person name="Baker S.E."/>
            <person name="Andersen M.R."/>
        </authorList>
    </citation>
    <scope>NUCLEOTIDE SEQUENCE [LARGE SCALE GENOMIC DNA]</scope>
    <source>
        <strain evidence="2 3">CBS 449.75</strain>
    </source>
</reference>
<dbReference type="RefSeq" id="XP_070880631.1">
    <property type="nucleotide sequence ID" value="XM_071027470.1"/>
</dbReference>